<dbReference type="Proteomes" id="UP001163046">
    <property type="component" value="Unassembled WGS sequence"/>
</dbReference>
<comment type="caution">
    <text evidence="2">The sequence shown here is derived from an EMBL/GenBank/DDBJ whole genome shotgun (WGS) entry which is preliminary data.</text>
</comment>
<gene>
    <name evidence="2" type="ORF">OS493_015694</name>
</gene>
<evidence type="ECO:0000313" key="3">
    <source>
        <dbReference type="Proteomes" id="UP001163046"/>
    </source>
</evidence>
<dbReference type="EMBL" id="MU827309">
    <property type="protein sequence ID" value="KAJ7360586.1"/>
    <property type="molecule type" value="Genomic_DNA"/>
</dbReference>
<evidence type="ECO:0000256" key="1">
    <source>
        <dbReference type="SAM" id="MobiDB-lite"/>
    </source>
</evidence>
<keyword evidence="3" id="KW-1185">Reference proteome</keyword>
<evidence type="ECO:0000313" key="2">
    <source>
        <dbReference type="EMBL" id="KAJ7360586.1"/>
    </source>
</evidence>
<organism evidence="2 3">
    <name type="scientific">Desmophyllum pertusum</name>
    <dbReference type="NCBI Taxonomy" id="174260"/>
    <lineage>
        <taxon>Eukaryota</taxon>
        <taxon>Metazoa</taxon>
        <taxon>Cnidaria</taxon>
        <taxon>Anthozoa</taxon>
        <taxon>Hexacorallia</taxon>
        <taxon>Scleractinia</taxon>
        <taxon>Caryophylliina</taxon>
        <taxon>Caryophylliidae</taxon>
        <taxon>Desmophyllum</taxon>
    </lineage>
</organism>
<accession>A0A9W9YP81</accession>
<feature type="region of interest" description="Disordered" evidence="1">
    <location>
        <begin position="1"/>
        <end position="31"/>
    </location>
</feature>
<sequence length="111" mass="12300">MNFVEVSAGRDERRNLQEPIPELPSSPPRYEDVVPASSIAAPALPAYATSVVDNDEVLIALEDPDQFECPPSYEQAISGDKRYVIVFILFKLWKLILTATSSNTRGGSRNF</sequence>
<dbReference type="AlphaFoldDB" id="A0A9W9YP81"/>
<proteinExistence type="predicted"/>
<name>A0A9W9YP81_9CNID</name>
<protein>
    <submittedName>
        <fullName evidence="2">Uncharacterized protein</fullName>
    </submittedName>
</protein>
<reference evidence="2" key="1">
    <citation type="submission" date="2023-01" db="EMBL/GenBank/DDBJ databases">
        <title>Genome assembly of the deep-sea coral Lophelia pertusa.</title>
        <authorList>
            <person name="Herrera S."/>
            <person name="Cordes E."/>
        </authorList>
    </citation>
    <scope>NUCLEOTIDE SEQUENCE</scope>
    <source>
        <strain evidence="2">USNM1676648</strain>
        <tissue evidence="2">Polyp</tissue>
    </source>
</reference>